<dbReference type="KEGG" id="mbd:MEBOL_003365"/>
<dbReference type="SUPFAM" id="SSF56059">
    <property type="entry name" value="Glutathione synthetase ATP-binding domain-like"/>
    <property type="match status" value="1"/>
</dbReference>
<evidence type="ECO:0000313" key="4">
    <source>
        <dbReference type="Proteomes" id="UP000217289"/>
    </source>
</evidence>
<feature type="domain" description="Pyruvate phosphate dikinase AMP/ATP-binding" evidence="2">
    <location>
        <begin position="66"/>
        <end position="185"/>
    </location>
</feature>
<dbReference type="Gene3D" id="3.50.30.10">
    <property type="entry name" value="Phosphohistidine domain"/>
    <property type="match status" value="1"/>
</dbReference>
<dbReference type="Gene3D" id="3.30.1490.20">
    <property type="entry name" value="ATP-grasp fold, A domain"/>
    <property type="match status" value="1"/>
</dbReference>
<evidence type="ECO:0000313" key="3">
    <source>
        <dbReference type="EMBL" id="ATB29910.1"/>
    </source>
</evidence>
<dbReference type="PANTHER" id="PTHR43615:SF1">
    <property type="entry name" value="PPDK_N DOMAIN-CONTAINING PROTEIN"/>
    <property type="match status" value="1"/>
</dbReference>
<name>A0A250IFA7_9BACT</name>
<dbReference type="InterPro" id="IPR002192">
    <property type="entry name" value="PPDK_AMP/ATP-bd"/>
</dbReference>
<dbReference type="OrthoDB" id="9765468at2"/>
<dbReference type="Pfam" id="PF01326">
    <property type="entry name" value="PPDK_N"/>
    <property type="match status" value="2"/>
</dbReference>
<evidence type="ECO:0000259" key="1">
    <source>
        <dbReference type="Pfam" id="PF00391"/>
    </source>
</evidence>
<proteinExistence type="predicted"/>
<dbReference type="InterPro" id="IPR036637">
    <property type="entry name" value="Phosphohistidine_dom_sf"/>
</dbReference>
<evidence type="ECO:0000259" key="2">
    <source>
        <dbReference type="Pfam" id="PF01326"/>
    </source>
</evidence>
<dbReference type="InterPro" id="IPR013815">
    <property type="entry name" value="ATP_grasp_subdomain_1"/>
</dbReference>
<dbReference type="EMBL" id="CP022163">
    <property type="protein sequence ID" value="ATB29910.1"/>
    <property type="molecule type" value="Genomic_DNA"/>
</dbReference>
<dbReference type="InterPro" id="IPR008279">
    <property type="entry name" value="PEP-util_enz_mobile_dom"/>
</dbReference>
<feature type="domain" description="Pyruvate phosphate dikinase AMP/ATP-binding" evidence="2">
    <location>
        <begin position="210"/>
        <end position="250"/>
    </location>
</feature>
<dbReference type="Gene3D" id="3.30.470.20">
    <property type="entry name" value="ATP-grasp fold, B domain"/>
    <property type="match status" value="2"/>
</dbReference>
<dbReference type="AlphaFoldDB" id="A0A250IFA7"/>
<dbReference type="RefSeq" id="WP_095978419.1">
    <property type="nucleotide sequence ID" value="NZ_CP022163.1"/>
</dbReference>
<dbReference type="PANTHER" id="PTHR43615">
    <property type="entry name" value="PHOSPHOENOLPYRUVATE SYNTHASE-RELATED"/>
    <property type="match status" value="1"/>
</dbReference>
<accession>A0A250IFA7</accession>
<keyword evidence="3" id="KW-0670">Pyruvate</keyword>
<reference evidence="3 4" key="1">
    <citation type="submission" date="2017-06" db="EMBL/GenBank/DDBJ databases">
        <authorList>
            <person name="Kim H.J."/>
            <person name="Triplett B.A."/>
        </authorList>
    </citation>
    <scope>NUCLEOTIDE SEQUENCE [LARGE SCALE GENOMIC DNA]</scope>
    <source>
        <strain evidence="3 4">DSM 14713</strain>
    </source>
</reference>
<keyword evidence="4" id="KW-1185">Reference proteome</keyword>
<gene>
    <name evidence="3" type="ORF">MEBOL_003365</name>
</gene>
<dbReference type="InterPro" id="IPR051549">
    <property type="entry name" value="PEP_Utilizing_Enz"/>
</dbReference>
<protein>
    <submittedName>
        <fullName evidence="3">Phosphoenolpyruvate synthase</fullName>
    </submittedName>
</protein>
<organism evidence="3 4">
    <name type="scientific">Melittangium boletus DSM 14713</name>
    <dbReference type="NCBI Taxonomy" id="1294270"/>
    <lineage>
        <taxon>Bacteria</taxon>
        <taxon>Pseudomonadati</taxon>
        <taxon>Myxococcota</taxon>
        <taxon>Myxococcia</taxon>
        <taxon>Myxococcales</taxon>
        <taxon>Cystobacterineae</taxon>
        <taxon>Archangiaceae</taxon>
        <taxon>Melittangium</taxon>
    </lineage>
</organism>
<dbReference type="GO" id="GO:0016301">
    <property type="term" value="F:kinase activity"/>
    <property type="evidence" value="ECO:0007669"/>
    <property type="project" value="InterPro"/>
</dbReference>
<feature type="domain" description="PEP-utilising enzyme mobile" evidence="1">
    <location>
        <begin position="711"/>
        <end position="780"/>
    </location>
</feature>
<sequence>MSGPSPVCSFEALSPEHSALAGGKGRTLARLFQAGLPVPEGFVVLVSAFEGDSLRETAWERVKAELARLGAGHALAVRSSALGEDSARDSFAGEFETRLDVRGEQAVRDAIEAVRRSRHAARVSDYSRARGLSAEHEVAVVVQRMVSPDFSGVLFTADPVTGSRSTIVGNAVPGLGERLVSGEETGLAFTLGRLGGGYSGPPELRRFARAFRQLAERLEREFGVPQDLEWALVRGRVVLLQARPITTLRGHDPTTGEHNDSLTSDCLWTSTNLGEAVPGVMTPCTWSLVRIFIAETLPTLFITDFPPIGNIGGRFYMNLSLTATIGRAFGMSAQRLAKMSEETFGTLPEGMEVPLLPLGRWRVLRALLPGVLRLKPRIRAHLARLPAFVAAAPARCEALRARIKATDRAPELIALWEREVLPYVQECCRMLEAGARHKGRELNTARARLREWVGDADANALLSGVEGGAHALASLETLVGLARLARGELDRETYARRYGHRGPHEFEVSLPRPAEEPAWLDRQLARARETPVDVDTLLARQKEARAAAWERFQARHPSRVKALRHQLEEVAEGLQAREAARSEVVRVFWVLRVFVLRAGALLGLGPEVFFLEIDELLGVLRGDTAPLPFLSARQATHARYAALPVYPTLIRGRFDPFQWAADPRRRADVFNARGEPPADSEHVTGFPGAAGIVEGRVRVLTSPDDAEELQVGEVLVTSVTNVGWTPLFPRAAAIVTDVGAPLSHAAIVARELGIPAVVGCGNATMRLRTGDRVRVNGAQGRVELLPPTASA</sequence>
<dbReference type="Proteomes" id="UP000217289">
    <property type="component" value="Chromosome"/>
</dbReference>
<dbReference type="GO" id="GO:0005524">
    <property type="term" value="F:ATP binding"/>
    <property type="evidence" value="ECO:0007669"/>
    <property type="project" value="InterPro"/>
</dbReference>
<dbReference type="SUPFAM" id="SSF52009">
    <property type="entry name" value="Phosphohistidine domain"/>
    <property type="match status" value="1"/>
</dbReference>
<dbReference type="Pfam" id="PF00391">
    <property type="entry name" value="PEP-utilizers"/>
    <property type="match status" value="1"/>
</dbReference>